<dbReference type="Gene3D" id="3.30.870.10">
    <property type="entry name" value="Endonuclease Chain A"/>
    <property type="match status" value="2"/>
</dbReference>
<dbReference type="AlphaFoldDB" id="A0A0A7PQS5"/>
<proteinExistence type="predicted"/>
<dbReference type="Proteomes" id="UP000030907">
    <property type="component" value="Plasmid pSfKp5.2"/>
</dbReference>
<feature type="compositionally biased region" description="Acidic residues" evidence="1">
    <location>
        <begin position="559"/>
        <end position="577"/>
    </location>
</feature>
<geneLocation type="plasmid" evidence="2 3">
    <name>pSfKp5.2</name>
</geneLocation>
<dbReference type="CDD" id="cd09117">
    <property type="entry name" value="PLDc_Bfil_DEXD_like"/>
    <property type="match status" value="1"/>
</dbReference>
<evidence type="ECO:0000313" key="3">
    <source>
        <dbReference type="Proteomes" id="UP000030907"/>
    </source>
</evidence>
<reference evidence="2 3" key="1">
    <citation type="journal article" date="2015" name="Int. J. Syst. Evol. Microbiol.">
        <title>Description of Sphingopyxis fribergensis sp. nov. - a soil bacterium with the ability to degrade styrene and phenylacetic acid.</title>
        <authorList>
            <person name="Oelschlagel M."/>
            <person name="Ruckert C."/>
            <person name="Kalinowski J."/>
            <person name="Schmidt G."/>
            <person name="Schlomann M."/>
            <person name="Tischler D."/>
        </authorList>
    </citation>
    <scope>NUCLEOTIDE SEQUENCE [LARGE SCALE GENOMIC DNA]</scope>
    <source>
        <strain evidence="2 3">Kp5.2</strain>
        <plasmid evidence="2">pSfKp5.2</plasmid>
    </source>
</reference>
<keyword evidence="2" id="KW-0614">Plasmid</keyword>
<dbReference type="HOGENOM" id="CLU_342162_0_0_5"/>
<dbReference type="EMBL" id="CP009123">
    <property type="protein sequence ID" value="AJA11623.1"/>
    <property type="molecule type" value="Genomic_DNA"/>
</dbReference>
<dbReference type="InterPro" id="IPR059166">
    <property type="entry name" value="PLD-like_cat"/>
</dbReference>
<keyword evidence="3" id="KW-1185">Reference proteome</keyword>
<gene>
    <name evidence="2" type="ORF">SKP52_23905</name>
</gene>
<evidence type="ECO:0000256" key="1">
    <source>
        <dbReference type="SAM" id="MobiDB-lite"/>
    </source>
</evidence>
<evidence type="ECO:0000313" key="2">
    <source>
        <dbReference type="EMBL" id="AJA11623.1"/>
    </source>
</evidence>
<sequence>MKLPERLGRRPRKPFHSAITTTFAVEFAAVEEILLPQLRASGANNLLLVADDRMAAMALTDGSRLPVALGRDYALHSPPASDGIFHPKIILQLGRETGRAFVSSANATGAGLGGNVEIAIEIESGNEDGPEREILRAIWQYLNSLVSEEASPARDALRWARERAPWLEGPVGAPLKELDDGSAIGFLPSSTDRGISNQFVEWIGNEKVRKLLVVSPYWDSNLSALSELAAELSPKEIILPIDSEHHEFPAEAAFAKKVRLVDLNSPNSRFTHAKVFVALTKHHDHILFGSANCTTAALSSAGSNAEACVYRRLPAGTAVKALGLDRWIDADRLELSQLADREDLPEIPLAILEARRPGSFETDQGSLFWQPPIGDAGDGIIQLLDRAGALLDDIPAASFASAGSRLAVPITSELQQKLFFARIVRGEFVSTTAHVSHRQALRESRREAASGRVARALSQFTDGTDFELWMHEAFETLVRADFSQSKEGAAIASARPREPKEVGAAADPTNLSYEEFTEARPGSARGSGNGANSLAGTYTDSIRDFLNLLTGRSEPSADRDDDGWLDMGEETDDIDDVPDADVESAALASVNPEPVERRKIDAKEFEYYIWAYAEEIEDDGDAIGSAEVLRLRYWILLLLFKARCNDLPKGLDCSSAPQSWPRLVVRALVAFFGGKSPAISRLMMAREYSEMPVDFMECWVTSLWALDAIEALMPNNRANRDFLPYVSKLRVLMIKLLGLTAAELTGTTAADIRAGLDRSIGMRLGLLASADNIAATAAEDTMVGSERDGVE</sequence>
<accession>A0A0A7PQS5</accession>
<dbReference type="CDD" id="cd09176">
    <property type="entry name" value="PLDc_unchar6"/>
    <property type="match status" value="1"/>
</dbReference>
<organism evidence="2 3">
    <name type="scientific">Sphingopyxis fribergensis</name>
    <dbReference type="NCBI Taxonomy" id="1515612"/>
    <lineage>
        <taxon>Bacteria</taxon>
        <taxon>Pseudomonadati</taxon>
        <taxon>Pseudomonadota</taxon>
        <taxon>Alphaproteobacteria</taxon>
        <taxon>Sphingomonadales</taxon>
        <taxon>Sphingomonadaceae</taxon>
        <taxon>Sphingopyxis</taxon>
    </lineage>
</organism>
<dbReference type="OrthoDB" id="7784537at2"/>
<evidence type="ECO:0008006" key="4">
    <source>
        <dbReference type="Google" id="ProtNLM"/>
    </source>
</evidence>
<dbReference type="RefSeq" id="WP_040110188.1">
    <property type="nucleotide sequence ID" value="NZ_CP009123.1"/>
</dbReference>
<name>A0A0A7PQS5_9SPHN</name>
<protein>
    <recommendedName>
        <fullName evidence="4">Phospholipase D-like domain-containing protein</fullName>
    </recommendedName>
</protein>
<feature type="region of interest" description="Disordered" evidence="1">
    <location>
        <begin position="552"/>
        <end position="577"/>
    </location>
</feature>
<dbReference type="KEGG" id="sphk:SKP52_23905"/>